<evidence type="ECO:0000313" key="2">
    <source>
        <dbReference type="EMBL" id="TDT33789.1"/>
    </source>
</evidence>
<sequence>MAERVLAVDIGGTKVALAVVDATGRVMAERVVPTLQAGAEEIFAPIGGAIAELVSDWPGELRIGIGSAGPIDSRNGAVSPVNIGAWRNYPIVERVRDAARWASGHDPATVKLIGDGHAIALGEYWLGAGRDVESMIGMVVSTGVGGGAVINNELFTGTTGNAVHIGHTSINFLGELCVCGNRGCVELYARGPALAATARDRGLGVADAKELTQLARDGDPVALEVIDQGMRALAQGIVSAAVYLDVPVVVLGGGVSKAGAVIFDPLRRHVAEYAVLSYVTDLEVRRAELDNAGLLGAAALAHGEVELR</sequence>
<dbReference type="Proteomes" id="UP000295371">
    <property type="component" value="Unassembled WGS sequence"/>
</dbReference>
<dbReference type="Gene3D" id="3.30.420.40">
    <property type="match status" value="2"/>
</dbReference>
<reference evidence="2 3" key="1">
    <citation type="submission" date="2019-03" db="EMBL/GenBank/DDBJ databases">
        <title>Genomic Encyclopedia of Archaeal and Bacterial Type Strains, Phase II (KMG-II): from individual species to whole genera.</title>
        <authorList>
            <person name="Goeker M."/>
        </authorList>
    </citation>
    <scope>NUCLEOTIDE SEQUENCE [LARGE SCALE GENOMIC DNA]</scope>
    <source>
        <strain evidence="2 3">DSM 24323</strain>
    </source>
</reference>
<dbReference type="PANTHER" id="PTHR18964">
    <property type="entry name" value="ROK (REPRESSOR, ORF, KINASE) FAMILY"/>
    <property type="match status" value="1"/>
</dbReference>
<keyword evidence="2" id="KW-0808">Transferase</keyword>
<dbReference type="InterPro" id="IPR000600">
    <property type="entry name" value="ROK"/>
</dbReference>
<name>A0A4R7JBH8_9ACTN</name>
<accession>A0A4R7JBH8</accession>
<comment type="similarity">
    <text evidence="1">Belongs to the ROK (NagC/XylR) family.</text>
</comment>
<gene>
    <name evidence="2" type="ORF">CLV29_1420</name>
</gene>
<evidence type="ECO:0000256" key="1">
    <source>
        <dbReference type="ARBA" id="ARBA00006479"/>
    </source>
</evidence>
<protein>
    <submittedName>
        <fullName evidence="2">Glucokinase</fullName>
    </submittedName>
</protein>
<dbReference type="AlphaFoldDB" id="A0A4R7JBH8"/>
<dbReference type="SUPFAM" id="SSF53067">
    <property type="entry name" value="Actin-like ATPase domain"/>
    <property type="match status" value="1"/>
</dbReference>
<organism evidence="2 3">
    <name type="scientific">Naumannella halotolerans</name>
    <dbReference type="NCBI Taxonomy" id="993414"/>
    <lineage>
        <taxon>Bacteria</taxon>
        <taxon>Bacillati</taxon>
        <taxon>Actinomycetota</taxon>
        <taxon>Actinomycetes</taxon>
        <taxon>Propionibacteriales</taxon>
        <taxon>Propionibacteriaceae</taxon>
        <taxon>Naumannella</taxon>
    </lineage>
</organism>
<dbReference type="RefSeq" id="WP_133754240.1">
    <property type="nucleotide sequence ID" value="NZ_CP171129.1"/>
</dbReference>
<dbReference type="PANTHER" id="PTHR18964:SF169">
    <property type="entry name" value="N-ACETYLMANNOSAMINE KINASE"/>
    <property type="match status" value="1"/>
</dbReference>
<dbReference type="GO" id="GO:0016301">
    <property type="term" value="F:kinase activity"/>
    <property type="evidence" value="ECO:0007669"/>
    <property type="project" value="UniProtKB-KW"/>
</dbReference>
<comment type="caution">
    <text evidence="2">The sequence shown here is derived from an EMBL/GenBank/DDBJ whole genome shotgun (WGS) entry which is preliminary data.</text>
</comment>
<dbReference type="OrthoDB" id="9810372at2"/>
<proteinExistence type="inferred from homology"/>
<keyword evidence="3" id="KW-1185">Reference proteome</keyword>
<dbReference type="InterPro" id="IPR043129">
    <property type="entry name" value="ATPase_NBD"/>
</dbReference>
<dbReference type="Pfam" id="PF00480">
    <property type="entry name" value="ROK"/>
    <property type="match status" value="1"/>
</dbReference>
<evidence type="ECO:0000313" key="3">
    <source>
        <dbReference type="Proteomes" id="UP000295371"/>
    </source>
</evidence>
<dbReference type="EMBL" id="SOAW01000001">
    <property type="protein sequence ID" value="TDT33789.1"/>
    <property type="molecule type" value="Genomic_DNA"/>
</dbReference>
<keyword evidence="2" id="KW-0418">Kinase</keyword>